<sequence>MDRLLRLPFARFDITIPLIAGTIILIGLSTIQSTIVAGSASNPILTESLINIQLLAISFGLLLFFALLFIDYRVFYYGSIASYVLVVLLLLSVFFFAEPTRGSLRWIQVGSVNIQPSSIAVVVLITCFASFFQYAGQRINDIRYLAAMAILVAIPTVLIAIEPDLGSALVLVGIWVVMLHMSPVKFSHLLVMYAVILLMLPVGWGFLEQYQQDRVTTFMNPSTDPLGTGYNVQQAITAVGSGQLRGRGWGQGTQSHLQYLPEQHTDFIFATFAEEQGFLGVVILLLLYGALWWRIAVSVKKIESMYGKLVVIGILVWFVIHISINVGMNVGIAPITGIPLPFMSYGGTTMVVTIVALGLIEGLLVTGQDVRT</sequence>
<feature type="transmembrane region" description="Helical" evidence="6">
    <location>
        <begin position="117"/>
        <end position="135"/>
    </location>
</feature>
<keyword evidence="5 6" id="KW-0472">Membrane</keyword>
<gene>
    <name evidence="7" type="ORF">COX05_04510</name>
</gene>
<evidence type="ECO:0000256" key="1">
    <source>
        <dbReference type="ARBA" id="ARBA00004141"/>
    </source>
</evidence>
<feature type="transmembrane region" description="Helical" evidence="6">
    <location>
        <begin position="165"/>
        <end position="182"/>
    </location>
</feature>
<keyword evidence="4 6" id="KW-1133">Transmembrane helix</keyword>
<dbReference type="GO" id="GO:0051301">
    <property type="term" value="P:cell division"/>
    <property type="evidence" value="ECO:0007669"/>
    <property type="project" value="InterPro"/>
</dbReference>
<dbReference type="GO" id="GO:0032153">
    <property type="term" value="C:cell division site"/>
    <property type="evidence" value="ECO:0007669"/>
    <property type="project" value="TreeGrafter"/>
</dbReference>
<dbReference type="Proteomes" id="UP000228495">
    <property type="component" value="Unassembled WGS sequence"/>
</dbReference>
<feature type="transmembrane region" description="Helical" evidence="6">
    <location>
        <begin position="12"/>
        <end position="37"/>
    </location>
</feature>
<feature type="transmembrane region" description="Helical" evidence="6">
    <location>
        <begin position="309"/>
        <end position="330"/>
    </location>
</feature>
<reference evidence="7 8" key="1">
    <citation type="submission" date="2017-09" db="EMBL/GenBank/DDBJ databases">
        <title>Depth-based differentiation of microbial function through sediment-hosted aquifers and enrichment of novel symbionts in the deep terrestrial subsurface.</title>
        <authorList>
            <person name="Probst A.J."/>
            <person name="Ladd B."/>
            <person name="Jarett J.K."/>
            <person name="Geller-Mcgrath D.E."/>
            <person name="Sieber C.M."/>
            <person name="Emerson J.B."/>
            <person name="Anantharaman K."/>
            <person name="Thomas B.C."/>
            <person name="Malmstrom R."/>
            <person name="Stieglmeier M."/>
            <person name="Klingl A."/>
            <person name="Woyke T."/>
            <person name="Ryan C.M."/>
            <person name="Banfield J.F."/>
        </authorList>
    </citation>
    <scope>NUCLEOTIDE SEQUENCE [LARGE SCALE GENOMIC DNA]</scope>
    <source>
        <strain evidence="7">CG22_combo_CG10-13_8_21_14_all_39_12</strain>
    </source>
</reference>
<dbReference type="GO" id="GO:0008360">
    <property type="term" value="P:regulation of cell shape"/>
    <property type="evidence" value="ECO:0007669"/>
    <property type="project" value="UniProtKB-KW"/>
</dbReference>
<evidence type="ECO:0000256" key="4">
    <source>
        <dbReference type="ARBA" id="ARBA00022989"/>
    </source>
</evidence>
<dbReference type="PANTHER" id="PTHR30474">
    <property type="entry name" value="CELL CYCLE PROTEIN"/>
    <property type="match status" value="1"/>
</dbReference>
<keyword evidence="2 6" id="KW-0812">Transmembrane</keyword>
<evidence type="ECO:0000256" key="3">
    <source>
        <dbReference type="ARBA" id="ARBA00022960"/>
    </source>
</evidence>
<feature type="transmembrane region" description="Helical" evidence="6">
    <location>
        <begin position="49"/>
        <end position="70"/>
    </location>
</feature>
<dbReference type="Pfam" id="PF01098">
    <property type="entry name" value="FTSW_RODA_SPOVE"/>
    <property type="match status" value="1"/>
</dbReference>
<dbReference type="EMBL" id="PCSU01000077">
    <property type="protein sequence ID" value="PIP56166.1"/>
    <property type="molecule type" value="Genomic_DNA"/>
</dbReference>
<evidence type="ECO:0000313" key="7">
    <source>
        <dbReference type="EMBL" id="PIP56166.1"/>
    </source>
</evidence>
<evidence type="ECO:0000256" key="5">
    <source>
        <dbReference type="ARBA" id="ARBA00023136"/>
    </source>
</evidence>
<evidence type="ECO:0000313" key="8">
    <source>
        <dbReference type="Proteomes" id="UP000228495"/>
    </source>
</evidence>
<comment type="subcellular location">
    <subcellularLocation>
        <location evidence="1">Membrane</location>
        <topology evidence="1">Multi-pass membrane protein</topology>
    </subcellularLocation>
</comment>
<evidence type="ECO:0000256" key="6">
    <source>
        <dbReference type="SAM" id="Phobius"/>
    </source>
</evidence>
<dbReference type="InterPro" id="IPR001182">
    <property type="entry name" value="FtsW/RodA"/>
</dbReference>
<keyword evidence="3" id="KW-0133">Cell shape</keyword>
<name>A0A2H0BES4_UNCKA</name>
<feature type="transmembrane region" description="Helical" evidence="6">
    <location>
        <begin position="189"/>
        <end position="207"/>
    </location>
</feature>
<dbReference type="GO" id="GO:0015648">
    <property type="term" value="F:lipid-linked peptidoglycan transporter activity"/>
    <property type="evidence" value="ECO:0007669"/>
    <property type="project" value="TreeGrafter"/>
</dbReference>
<proteinExistence type="predicted"/>
<dbReference type="AlphaFoldDB" id="A0A2H0BES4"/>
<evidence type="ECO:0000256" key="2">
    <source>
        <dbReference type="ARBA" id="ARBA00022692"/>
    </source>
</evidence>
<feature type="transmembrane region" description="Helical" evidence="6">
    <location>
        <begin position="277"/>
        <end position="297"/>
    </location>
</feature>
<dbReference type="GO" id="GO:0005886">
    <property type="term" value="C:plasma membrane"/>
    <property type="evidence" value="ECO:0007669"/>
    <property type="project" value="TreeGrafter"/>
</dbReference>
<comment type="caution">
    <text evidence="7">The sequence shown here is derived from an EMBL/GenBank/DDBJ whole genome shotgun (WGS) entry which is preliminary data.</text>
</comment>
<feature type="transmembrane region" description="Helical" evidence="6">
    <location>
        <begin position="342"/>
        <end position="365"/>
    </location>
</feature>
<feature type="transmembrane region" description="Helical" evidence="6">
    <location>
        <begin position="75"/>
        <end position="97"/>
    </location>
</feature>
<accession>A0A2H0BES4</accession>
<protein>
    <submittedName>
        <fullName evidence="7">Rod shape-determining protein RodA</fullName>
    </submittedName>
</protein>
<organism evidence="7 8">
    <name type="scientific">candidate division WWE3 bacterium CG22_combo_CG10-13_8_21_14_all_39_12</name>
    <dbReference type="NCBI Taxonomy" id="1975094"/>
    <lineage>
        <taxon>Bacteria</taxon>
        <taxon>Katanobacteria</taxon>
    </lineage>
</organism>
<feature type="transmembrane region" description="Helical" evidence="6">
    <location>
        <begin position="142"/>
        <end position="159"/>
    </location>
</feature>
<dbReference type="PANTHER" id="PTHR30474:SF1">
    <property type="entry name" value="PEPTIDOGLYCAN GLYCOSYLTRANSFERASE MRDB"/>
    <property type="match status" value="1"/>
</dbReference>